<accession>A0AAW0ITW6</accession>
<comment type="caution">
    <text evidence="1">The sequence shown here is derived from an EMBL/GenBank/DDBJ whole genome shotgun (WGS) entry which is preliminary data.</text>
</comment>
<sequence>FQLGFTLGNVVGMYLAQNYDLQRKVRCVLFLVILLVTVHTSARVMFSFPPGLIGDVADLSPGRESVQVEEANSPSIDGHHHYHQANDIDSQASFHLRDKSQKTLVILSQQ</sequence>
<proteinExistence type="predicted"/>
<dbReference type="AlphaFoldDB" id="A0AAW0ITW6"/>
<gene>
    <name evidence="1" type="ORF">U0070_014654</name>
</gene>
<evidence type="ECO:0000313" key="1">
    <source>
        <dbReference type="EMBL" id="KAK7818059.1"/>
    </source>
</evidence>
<evidence type="ECO:0008006" key="3">
    <source>
        <dbReference type="Google" id="ProtNLM"/>
    </source>
</evidence>
<name>A0AAW0ITW6_MYOGA</name>
<dbReference type="Proteomes" id="UP001488838">
    <property type="component" value="Unassembled WGS sequence"/>
</dbReference>
<organism evidence="1 2">
    <name type="scientific">Myodes glareolus</name>
    <name type="common">Bank vole</name>
    <name type="synonym">Clethrionomys glareolus</name>
    <dbReference type="NCBI Taxonomy" id="447135"/>
    <lineage>
        <taxon>Eukaryota</taxon>
        <taxon>Metazoa</taxon>
        <taxon>Chordata</taxon>
        <taxon>Craniata</taxon>
        <taxon>Vertebrata</taxon>
        <taxon>Euteleostomi</taxon>
        <taxon>Mammalia</taxon>
        <taxon>Eutheria</taxon>
        <taxon>Euarchontoglires</taxon>
        <taxon>Glires</taxon>
        <taxon>Rodentia</taxon>
        <taxon>Myomorpha</taxon>
        <taxon>Muroidea</taxon>
        <taxon>Cricetidae</taxon>
        <taxon>Arvicolinae</taxon>
        <taxon>Myodes</taxon>
    </lineage>
</organism>
<evidence type="ECO:0000313" key="2">
    <source>
        <dbReference type="Proteomes" id="UP001488838"/>
    </source>
</evidence>
<protein>
    <recommendedName>
        <fullName evidence="3">Major facilitator superfamily associated domain-containing protein</fullName>
    </recommendedName>
</protein>
<dbReference type="EMBL" id="JBBHLL010000090">
    <property type="protein sequence ID" value="KAK7818059.1"/>
    <property type="molecule type" value="Genomic_DNA"/>
</dbReference>
<keyword evidence="2" id="KW-1185">Reference proteome</keyword>
<feature type="non-terminal residue" evidence="1">
    <location>
        <position position="1"/>
    </location>
</feature>
<reference evidence="1 2" key="1">
    <citation type="journal article" date="2023" name="bioRxiv">
        <title>Conserved and derived expression patterns and positive selection on dental genes reveal complex evolutionary context of ever-growing rodent molars.</title>
        <authorList>
            <person name="Calamari Z.T."/>
            <person name="Song A."/>
            <person name="Cohen E."/>
            <person name="Akter M."/>
            <person name="Roy R.D."/>
            <person name="Hallikas O."/>
            <person name="Christensen M.M."/>
            <person name="Li P."/>
            <person name="Marangoni P."/>
            <person name="Jernvall J."/>
            <person name="Klein O.D."/>
        </authorList>
    </citation>
    <scope>NUCLEOTIDE SEQUENCE [LARGE SCALE GENOMIC DNA]</scope>
    <source>
        <strain evidence="1">V071</strain>
    </source>
</reference>